<keyword evidence="2" id="KW-1185">Reference proteome</keyword>
<sequence>MPETILSESHSDRQSGVVRGWLLWLAAWALAFAVPVDGHTSESTDDWRTRVELAGYDVMGCAYYRVREESGKLSRLHFYLGMGDYYVMTYRNSRCNLGRPENRRARR</sequence>
<reference evidence="1 2" key="1">
    <citation type="submission" date="2023-09" db="EMBL/GenBank/DDBJ databases">
        <authorList>
            <person name="Rey-Velasco X."/>
        </authorList>
    </citation>
    <scope>NUCLEOTIDE SEQUENCE [LARGE SCALE GENOMIC DNA]</scope>
    <source>
        <strain evidence="1 2">P385</strain>
    </source>
</reference>
<gene>
    <name evidence="1" type="ORF">RM531_08165</name>
</gene>
<comment type="caution">
    <text evidence="1">The sequence shown here is derived from an EMBL/GenBank/DDBJ whole genome shotgun (WGS) entry which is preliminary data.</text>
</comment>
<dbReference type="RefSeq" id="WP_311658559.1">
    <property type="nucleotide sequence ID" value="NZ_JAVRHY010000006.1"/>
</dbReference>
<organism evidence="1 2">
    <name type="scientific">Spectribacter acetivorans</name>
    <dbReference type="NCBI Taxonomy" id="3075603"/>
    <lineage>
        <taxon>Bacteria</taxon>
        <taxon>Pseudomonadati</taxon>
        <taxon>Pseudomonadota</taxon>
        <taxon>Gammaproteobacteria</taxon>
        <taxon>Salinisphaerales</taxon>
        <taxon>Salinisphaeraceae</taxon>
        <taxon>Spectribacter</taxon>
    </lineage>
</organism>
<dbReference type="Proteomes" id="UP001259982">
    <property type="component" value="Unassembled WGS sequence"/>
</dbReference>
<name>A0ABU3B888_9GAMM</name>
<accession>A0ABU3B888</accession>
<protein>
    <submittedName>
        <fullName evidence="1">Uncharacterized protein</fullName>
    </submittedName>
</protein>
<evidence type="ECO:0000313" key="1">
    <source>
        <dbReference type="EMBL" id="MDT0618449.1"/>
    </source>
</evidence>
<evidence type="ECO:0000313" key="2">
    <source>
        <dbReference type="Proteomes" id="UP001259982"/>
    </source>
</evidence>
<proteinExistence type="predicted"/>
<dbReference type="EMBL" id="JAVRHY010000006">
    <property type="protein sequence ID" value="MDT0618449.1"/>
    <property type="molecule type" value="Genomic_DNA"/>
</dbReference>